<evidence type="ECO:0000256" key="4">
    <source>
        <dbReference type="ARBA" id="ARBA00023242"/>
    </source>
</evidence>
<dbReference type="PANTHER" id="PTHR21597:SF0">
    <property type="entry name" value="THO COMPLEX SUBUNIT 2"/>
    <property type="match status" value="1"/>
</dbReference>
<keyword evidence="6" id="KW-0175">Coiled coil</keyword>
<comment type="similarity">
    <text evidence="2">Belongs to the THOC2 family.</text>
</comment>
<feature type="compositionally biased region" description="Basic and acidic residues" evidence="7">
    <location>
        <begin position="1379"/>
        <end position="1414"/>
    </location>
</feature>
<dbReference type="InterPro" id="IPR032302">
    <property type="entry name" value="THOC2_N"/>
</dbReference>
<evidence type="ECO:0000256" key="7">
    <source>
        <dbReference type="SAM" id="MobiDB-lite"/>
    </source>
</evidence>
<feature type="domain" description="THO complex subunit 2 N-terminal" evidence="10">
    <location>
        <begin position="10"/>
        <end position="401"/>
    </location>
</feature>
<dbReference type="GO" id="GO:0006406">
    <property type="term" value="P:mRNA export from nucleus"/>
    <property type="evidence" value="ECO:0007669"/>
    <property type="project" value="InterPro"/>
</dbReference>
<dbReference type="PANTHER" id="PTHR21597">
    <property type="entry name" value="THO2 PROTEIN"/>
    <property type="match status" value="1"/>
</dbReference>
<evidence type="ECO:0000259" key="9">
    <source>
        <dbReference type="Pfam" id="PF11732"/>
    </source>
</evidence>
<dbReference type="Pfam" id="PF11262">
    <property type="entry name" value="Tho2"/>
    <property type="match status" value="1"/>
</dbReference>
<evidence type="ECO:0000256" key="5">
    <source>
        <dbReference type="ARBA" id="ARBA00047033"/>
    </source>
</evidence>
<dbReference type="Pfam" id="PF16134">
    <property type="entry name" value="THOC2_N"/>
    <property type="match status" value="2"/>
</dbReference>
<evidence type="ECO:0000313" key="11">
    <source>
        <dbReference type="EMBL" id="MXV01047.1"/>
    </source>
</evidence>
<organism evidence="11">
    <name type="scientific">Ixodes ricinus</name>
    <name type="common">Common tick</name>
    <name type="synonym">Acarus ricinus</name>
    <dbReference type="NCBI Taxonomy" id="34613"/>
    <lineage>
        <taxon>Eukaryota</taxon>
        <taxon>Metazoa</taxon>
        <taxon>Ecdysozoa</taxon>
        <taxon>Arthropoda</taxon>
        <taxon>Chelicerata</taxon>
        <taxon>Arachnida</taxon>
        <taxon>Acari</taxon>
        <taxon>Parasitiformes</taxon>
        <taxon>Ixodida</taxon>
        <taxon>Ixodoidea</taxon>
        <taxon>Ixodidae</taxon>
        <taxon>Ixodinae</taxon>
        <taxon>Ixodes</taxon>
    </lineage>
</organism>
<evidence type="ECO:0000256" key="6">
    <source>
        <dbReference type="SAM" id="Coils"/>
    </source>
</evidence>
<dbReference type="InterPro" id="IPR040007">
    <property type="entry name" value="Tho2"/>
</dbReference>
<dbReference type="Pfam" id="PF11732">
    <property type="entry name" value="Thoc2"/>
    <property type="match status" value="1"/>
</dbReference>
<sequence length="1525" mass="171443">MAGRSVPLDICKSWERTGKSDFVKLCRSAASCMQTSRLPFDKGGKEMQLLLHDLCWHVLEDRLKVEQAVSALAEVTALHQELPSMLADVIFLLDMETLSVENRDQRDRFYWLVGGCAKVVPDSLLKERLDIETLGDGGIVKNSRVMLTKFVKIKTRLFYKQNKYNLFREESEGYAKLTTELSQEITSKISPDYMIEVMRSLIGCFNLDPNRVLDVVLEAFECRLHLEDFFVPLLTKFLRNPATISQVLGFKFTFYQGEAGEPTPASLYRLAALLIRNELIALDDLYSLLLPDDGALSRQHKKEVAAAKTYARRATVVVVSSDKKDEEKKEEDKDDDLTLEENQKLGLCEALLEVGDWPNAQKLMARLPEHYAVSQPHIARRLCLLVHTLVEPLYRRHSGLPEGFRRSYASSRRGGLRPPVLVETFGDFQARALPMLVALGPMLHLDPVLIVKVVRLARAHLHKSSSSAAGDLRFDLLTLVGESLLPSLSLLDCNCCVADEIWSLLKLYPYQQRYRLYSQWKNEAYVSHPLLIRVKADSLKRIKYIMKRLSKENVKPSGRQIGKLSHSNPCFLFDYILSQIQTWDNLIVPVVDSLKYLTMLSYDVLAYCVAEALCNPEKDRMKHDGTSISLWLQSLASFCGAVFKKYSIDLTGLLQLVANQLKAEKSLDLLVLKDIVQKMTGIESTEQATQDQLEAMCGGELLKAEGGYFHQLRNTKKSSQRLKEALLEQDLALPLCLLMAQQKNCILYRDQEASHLKLVGKLYDQCQDTLVQFGSFLSSSLSTEEYAGRLPPVDQLLSRFHVQADVAFFLARPMFGHSIALKFDDAKRRDKTFKSLTAAQKLQRYVDAVDQVMSRVVESVRPLHPSKTWEDLSPQFYVTFWSLSMYDLHVPTSSYEREVGKLKQQVVQAEDSKDMVPSKRKKERDRCEALMEKLQEEERKQQDHCGRVLARLRSEKDAWFHSRSAKNETITQFLQLCVFPRCTFTALDALYCAKFVHLIHILKTPNFSTLICYDKIFCDITYTVTACTENEANRYGRFLCSMLETVMRWHSDKAIFDKECANFPGFMTKFRGASQSSDIATDHVDYENYRHVCHKWHFKITKALVICLESGDYVQIRNSLIVLTKVLPHFPVMTNLGQALERRIEKIRQEEKEKRPDLFALATGYAGQLKGKKSELIPEHEFHLKDSKDGRAVSATAQAKSAADHTVTTAARAATSSQVASVEGAKEKRGDSVRESNSSPALSGNSSGKLSSSGGGLVQSSSSSSLSSSKMTSSSSSSATRRESSRSMSKESGSGDGHDKGAAADRKGSSLSSLHEQDVRPSKDDVHKNDHWLEPGDAPGDHKRRRVDGGSSSGGSSSGKVGGSPRGRSLGGTQSPKVSEPEGKSEDRGGGADRSSEKWAHPKDSHDPATGDKGKAKKGSRKRDHSDEPPLEGKRKKDEDALKSSSKRNGEDSKEKERYRRVREQQPLLLGLPRDQLVALSPQEEDKLRESPKLRERRADRDDKKHHRSSSSSGSSTSTKKRSSF</sequence>
<accession>A0A6B0VH35</accession>
<feature type="compositionally biased region" description="Basic and acidic residues" evidence="7">
    <location>
        <begin position="1296"/>
        <end position="1308"/>
    </location>
</feature>
<feature type="compositionally biased region" description="Basic and acidic residues" evidence="7">
    <location>
        <begin position="1280"/>
        <end position="1289"/>
    </location>
</feature>
<feature type="domain" description="THO complex subunitTHOC2 N-terminal" evidence="9">
    <location>
        <begin position="561"/>
        <end position="636"/>
    </location>
</feature>
<dbReference type="GO" id="GO:0006397">
    <property type="term" value="P:mRNA processing"/>
    <property type="evidence" value="ECO:0007669"/>
    <property type="project" value="InterPro"/>
</dbReference>
<feature type="compositionally biased region" description="Basic and acidic residues" evidence="7">
    <location>
        <begin position="1424"/>
        <end position="1464"/>
    </location>
</feature>
<name>A0A6B0VH35_IXORI</name>
<dbReference type="GO" id="GO:0000445">
    <property type="term" value="C:THO complex part of transcription export complex"/>
    <property type="evidence" value="ECO:0007669"/>
    <property type="project" value="TreeGrafter"/>
</dbReference>
<feature type="compositionally biased region" description="Low complexity" evidence="7">
    <location>
        <begin position="1236"/>
        <end position="1279"/>
    </location>
</feature>
<proteinExistence type="inferred from homology"/>
<feature type="compositionally biased region" description="Gly residues" evidence="7">
    <location>
        <begin position="1351"/>
        <end position="1365"/>
    </location>
</feature>
<feature type="domain" description="THO complex subunit 2 N-terminal" evidence="10">
    <location>
        <begin position="423"/>
        <end position="559"/>
    </location>
</feature>
<feature type="compositionally biased region" description="Basic and acidic residues" evidence="7">
    <location>
        <begin position="1484"/>
        <end position="1503"/>
    </location>
</feature>
<evidence type="ECO:0000259" key="8">
    <source>
        <dbReference type="Pfam" id="PF11262"/>
    </source>
</evidence>
<feature type="compositionally biased region" description="Basic and acidic residues" evidence="7">
    <location>
        <begin position="1315"/>
        <end position="1334"/>
    </location>
</feature>
<feature type="region of interest" description="Disordered" evidence="7">
    <location>
        <begin position="1187"/>
        <end position="1525"/>
    </location>
</feature>
<comment type="subcellular location">
    <subcellularLocation>
        <location evidence="1">Nucleus</location>
    </subcellularLocation>
</comment>
<evidence type="ECO:0000256" key="3">
    <source>
        <dbReference type="ARBA" id="ARBA00019596"/>
    </source>
</evidence>
<protein>
    <recommendedName>
        <fullName evidence="3">THO complex subunit 2</fullName>
    </recommendedName>
</protein>
<dbReference type="GO" id="GO:0003729">
    <property type="term" value="F:mRNA binding"/>
    <property type="evidence" value="ECO:0007669"/>
    <property type="project" value="TreeGrafter"/>
</dbReference>
<feature type="coiled-coil region" evidence="6">
    <location>
        <begin position="892"/>
        <end position="944"/>
    </location>
</feature>
<comment type="subunit">
    <text evidence="5">Component of the THO subcomplex, which is composed of THOC1, THOC2, THOC3, THOC5, THOC6 and THOC7. The THO subcomplex interacts with DDX39B to form the THO-DDX39B complex which multimerizes into a 28-subunit tetrameric assembly. Component of the transcription/export (TREX) complex at least composed of ALYREF/THOC4, DDX39B, SARNP/CIP29, CHTOP and the THO subcomplex; in the complex interacts with THOC1, THOC3, THOC5, THOC7 and DDX39B. TREX seems to have a dynamic structure involving ATP-dependent remodeling. Interacts with POLDIP3 and ZC3H11A.</text>
</comment>
<reference evidence="11" key="1">
    <citation type="submission" date="2019-12" db="EMBL/GenBank/DDBJ databases">
        <title>An insight into the sialome of adult female Ixodes ricinus ticks feeding for 6 days.</title>
        <authorList>
            <person name="Perner J."/>
            <person name="Ribeiro J.M.C."/>
        </authorList>
    </citation>
    <scope>NUCLEOTIDE SEQUENCE</scope>
    <source>
        <strain evidence="11">Semi-engorged</strain>
        <tissue evidence="11">Salivary glands</tissue>
    </source>
</reference>
<feature type="compositionally biased region" description="Low complexity" evidence="7">
    <location>
        <begin position="1192"/>
        <end position="1222"/>
    </location>
</feature>
<evidence type="ECO:0000259" key="10">
    <source>
        <dbReference type="Pfam" id="PF16134"/>
    </source>
</evidence>
<dbReference type="EMBL" id="GIFC01018963">
    <property type="protein sequence ID" value="MXV01047.1"/>
    <property type="molecule type" value="Transcribed_RNA"/>
</dbReference>
<evidence type="ECO:0000256" key="2">
    <source>
        <dbReference type="ARBA" id="ARBA00007857"/>
    </source>
</evidence>
<feature type="compositionally biased region" description="Basic and acidic residues" evidence="7">
    <location>
        <begin position="1224"/>
        <end position="1234"/>
    </location>
</feature>
<evidence type="ECO:0000256" key="1">
    <source>
        <dbReference type="ARBA" id="ARBA00004123"/>
    </source>
</evidence>
<dbReference type="InterPro" id="IPR021726">
    <property type="entry name" value="THO_THOC2_N"/>
</dbReference>
<keyword evidence="4" id="KW-0539">Nucleus</keyword>
<dbReference type="InterPro" id="IPR021418">
    <property type="entry name" value="THO_THOC2_C"/>
</dbReference>
<feature type="domain" description="THO complex subunitTHOC2 C-terminal" evidence="8">
    <location>
        <begin position="869"/>
        <end position="1169"/>
    </location>
</feature>